<dbReference type="PATRIC" id="fig|134605.3.peg.1001"/>
<reference evidence="2" key="1">
    <citation type="submission" date="2016-01" db="EMBL/GenBank/DDBJ databases">
        <authorList>
            <person name="Mitreva M."/>
            <person name="Pepin K.H."/>
            <person name="Mihindukulasuriya K.A."/>
            <person name="Fulton R."/>
            <person name="Fronick C."/>
            <person name="O'Laughlin M."/>
            <person name="Miner T."/>
            <person name="Herter B."/>
            <person name="Rosa B.A."/>
            <person name="Cordes M."/>
            <person name="Tomlinson C."/>
            <person name="Wollam A."/>
            <person name="Palsikar V.B."/>
            <person name="Mardis E.R."/>
            <person name="Wilson R.K."/>
        </authorList>
    </citation>
    <scope>NUCLEOTIDE SEQUENCE [LARGE SCALE GENOMIC DNA]</scope>
    <source>
        <strain evidence="2">CMW8396</strain>
    </source>
</reference>
<dbReference type="Proteomes" id="UP000070617">
    <property type="component" value="Unassembled WGS sequence"/>
</dbReference>
<accession>A0A133NDI4</accession>
<keyword evidence="2" id="KW-1185">Reference proteome</keyword>
<sequence length="92" mass="11172">MQNLMEIKKIRIVSEVEKVNSLLDSGDWKLGKILEGKECIEFLMFYLPQEKEEEKVFVTYPFNTDYKDTRRKIDEFQKMVRELVHRELNIEK</sequence>
<name>A0A133NDI4_9FUSO</name>
<comment type="caution">
    <text evidence="1">The sequence shown here is derived from an EMBL/GenBank/DDBJ whole genome shotgun (WGS) entry which is preliminary data.</text>
</comment>
<protein>
    <submittedName>
        <fullName evidence="1">Uncharacterized protein</fullName>
    </submittedName>
</protein>
<dbReference type="AlphaFoldDB" id="A0A133NDI4"/>
<evidence type="ECO:0000313" key="1">
    <source>
        <dbReference type="EMBL" id="KXA14323.1"/>
    </source>
</evidence>
<proteinExistence type="predicted"/>
<dbReference type="EMBL" id="LRPX01000047">
    <property type="protein sequence ID" value="KXA14323.1"/>
    <property type="molecule type" value="Genomic_DNA"/>
</dbReference>
<gene>
    <name evidence="1" type="ORF">HMPREF3206_01007</name>
</gene>
<dbReference type="STRING" id="134605.HMPREF3206_01007"/>
<dbReference type="RefSeq" id="WP_008800937.1">
    <property type="nucleotide sequence ID" value="NZ_KQ956540.1"/>
</dbReference>
<evidence type="ECO:0000313" key="2">
    <source>
        <dbReference type="Proteomes" id="UP000070617"/>
    </source>
</evidence>
<organism evidence="1 2">
    <name type="scientific">Fusobacterium equinum</name>
    <dbReference type="NCBI Taxonomy" id="134605"/>
    <lineage>
        <taxon>Bacteria</taxon>
        <taxon>Fusobacteriati</taxon>
        <taxon>Fusobacteriota</taxon>
        <taxon>Fusobacteriia</taxon>
        <taxon>Fusobacteriales</taxon>
        <taxon>Fusobacteriaceae</taxon>
        <taxon>Fusobacterium</taxon>
    </lineage>
</organism>